<dbReference type="InterPro" id="IPR044810">
    <property type="entry name" value="WRKY_plant"/>
</dbReference>
<comment type="subcellular location">
    <subcellularLocation>
        <location evidence="1">Nucleus</location>
    </subcellularLocation>
</comment>
<keyword evidence="5" id="KW-0805">Transcription regulation</keyword>
<feature type="compositionally biased region" description="Polar residues" evidence="10">
    <location>
        <begin position="429"/>
        <end position="444"/>
    </location>
</feature>
<feature type="compositionally biased region" description="Low complexity" evidence="10">
    <location>
        <begin position="280"/>
        <end position="303"/>
    </location>
</feature>
<dbReference type="OrthoDB" id="2021103at2759"/>
<keyword evidence="2" id="KW-0479">Metal-binding</keyword>
<evidence type="ECO:0000256" key="6">
    <source>
        <dbReference type="ARBA" id="ARBA00023125"/>
    </source>
</evidence>
<gene>
    <name evidence="12" type="ORF">LUZ63_005933</name>
</gene>
<feature type="region of interest" description="Disordered" evidence="10">
    <location>
        <begin position="423"/>
        <end position="444"/>
    </location>
</feature>
<feature type="region of interest" description="Disordered" evidence="10">
    <location>
        <begin position="83"/>
        <end position="121"/>
    </location>
</feature>
<dbReference type="GO" id="GO:0043565">
    <property type="term" value="F:sequence-specific DNA binding"/>
    <property type="evidence" value="ECO:0007669"/>
    <property type="project" value="InterPro"/>
</dbReference>
<dbReference type="GO" id="GO:0005634">
    <property type="term" value="C:nucleus"/>
    <property type="evidence" value="ECO:0007669"/>
    <property type="project" value="UniProtKB-SubCell"/>
</dbReference>
<sequence>MSSNEPPTASTSAPSIGGGGGGGERRRPAPPPRPTLTVPSRTSVDSLFHVASPGPLTLASTLFPNETPDSEFRSFTQLLVGAINSPASAPGSVRAAGSKEERKEAEGKEEKGGRPESLAVPVPVREDVFTIPPGLSPTGLFSPVMGNFGISHQQALAQVTAQAAQSNFNMLSPENHPPSSNPPPVNAVNDANTNKQNHEQSQPPPMLTDKPADDGYNWRKYGQKLVKGSDYPRSYYKCTSSSCPVKKKVERSVDGQISEIIYKGQHNHPPPTNRRGKDVSASNESGSGLNGSNPNQNPNLNSLTEFNDNLKRERELTEQMSGSSGSEEEGEEDDSKKRIIEANTASQRTLAEPRIIVQTTSEVDLLDDGYRWRKYGQKVVKGNPYPRSYYKCTYSGCNVKKHIERSAQDPKSVITTYEGKHNHDLPVGRNSSHVPANSSNQNRGQVAVLQLKQEHEIT</sequence>
<evidence type="ECO:0000259" key="11">
    <source>
        <dbReference type="PROSITE" id="PS50811"/>
    </source>
</evidence>
<evidence type="ECO:0000313" key="13">
    <source>
        <dbReference type="Proteomes" id="UP001151287"/>
    </source>
</evidence>
<keyword evidence="8" id="KW-0539">Nucleus</keyword>
<dbReference type="SMART" id="SM00774">
    <property type="entry name" value="WRKY"/>
    <property type="match status" value="2"/>
</dbReference>
<dbReference type="Pfam" id="PF03106">
    <property type="entry name" value="WRKY"/>
    <property type="match status" value="2"/>
</dbReference>
<evidence type="ECO:0000256" key="4">
    <source>
        <dbReference type="ARBA" id="ARBA00022833"/>
    </source>
</evidence>
<feature type="domain" description="WRKY" evidence="11">
    <location>
        <begin position="213"/>
        <end position="271"/>
    </location>
</feature>
<name>A0A9Q0HT38_9POAL</name>
<evidence type="ECO:0000256" key="10">
    <source>
        <dbReference type="SAM" id="MobiDB-lite"/>
    </source>
</evidence>
<reference evidence="12" key="1">
    <citation type="journal article" date="2022" name="Cell">
        <title>Repeat-based holocentromeres influence genome architecture and karyotype evolution.</title>
        <authorList>
            <person name="Hofstatter P.G."/>
            <person name="Thangavel G."/>
            <person name="Lux T."/>
            <person name="Neumann P."/>
            <person name="Vondrak T."/>
            <person name="Novak P."/>
            <person name="Zhang M."/>
            <person name="Costa L."/>
            <person name="Castellani M."/>
            <person name="Scott A."/>
            <person name="Toegelov H."/>
            <person name="Fuchs J."/>
            <person name="Mata-Sucre Y."/>
            <person name="Dias Y."/>
            <person name="Vanzela A.L.L."/>
            <person name="Huettel B."/>
            <person name="Almeida C.C.S."/>
            <person name="Simkova H."/>
            <person name="Souza G."/>
            <person name="Pedrosa-Harand A."/>
            <person name="Macas J."/>
            <person name="Mayer K.F.X."/>
            <person name="Houben A."/>
            <person name="Marques A."/>
        </authorList>
    </citation>
    <scope>NUCLEOTIDE SEQUENCE</scope>
    <source>
        <strain evidence="12">RhyBre1mFocal</strain>
    </source>
</reference>
<evidence type="ECO:0000256" key="9">
    <source>
        <dbReference type="ARBA" id="ARBA00061157"/>
    </source>
</evidence>
<comment type="caution">
    <text evidence="12">The sequence shown here is derived from an EMBL/GenBank/DDBJ whole genome shotgun (WGS) entry which is preliminary data.</text>
</comment>
<dbReference type="FunFam" id="2.20.25.80:FF:000003">
    <property type="entry name" value="WRKY transcription factor 57"/>
    <property type="match status" value="1"/>
</dbReference>
<dbReference type="PROSITE" id="PS50811">
    <property type="entry name" value="WRKY"/>
    <property type="match status" value="2"/>
</dbReference>
<evidence type="ECO:0000313" key="12">
    <source>
        <dbReference type="EMBL" id="KAJ1697421.1"/>
    </source>
</evidence>
<evidence type="ECO:0000256" key="1">
    <source>
        <dbReference type="ARBA" id="ARBA00004123"/>
    </source>
</evidence>
<dbReference type="InterPro" id="IPR036576">
    <property type="entry name" value="WRKY_dom_sf"/>
</dbReference>
<feature type="region of interest" description="Disordered" evidence="10">
    <location>
        <begin position="1"/>
        <end position="48"/>
    </location>
</feature>
<comment type="similarity">
    <text evidence="9">Belongs to the WRKY group I family.</text>
</comment>
<evidence type="ECO:0000256" key="3">
    <source>
        <dbReference type="ARBA" id="ARBA00022737"/>
    </source>
</evidence>
<dbReference type="EMBL" id="JAMQYH010000002">
    <property type="protein sequence ID" value="KAJ1697421.1"/>
    <property type="molecule type" value="Genomic_DNA"/>
</dbReference>
<dbReference type="SUPFAM" id="SSF118290">
    <property type="entry name" value="WRKY DNA-binding domain"/>
    <property type="match status" value="2"/>
</dbReference>
<feature type="region of interest" description="Disordered" evidence="10">
    <location>
        <begin position="166"/>
        <end position="337"/>
    </location>
</feature>
<organism evidence="12 13">
    <name type="scientific">Rhynchospora breviuscula</name>
    <dbReference type="NCBI Taxonomy" id="2022672"/>
    <lineage>
        <taxon>Eukaryota</taxon>
        <taxon>Viridiplantae</taxon>
        <taxon>Streptophyta</taxon>
        <taxon>Embryophyta</taxon>
        <taxon>Tracheophyta</taxon>
        <taxon>Spermatophyta</taxon>
        <taxon>Magnoliopsida</taxon>
        <taxon>Liliopsida</taxon>
        <taxon>Poales</taxon>
        <taxon>Cyperaceae</taxon>
        <taxon>Cyperoideae</taxon>
        <taxon>Rhynchosporeae</taxon>
        <taxon>Rhynchospora</taxon>
    </lineage>
</organism>
<feature type="compositionally biased region" description="Pro residues" evidence="10">
    <location>
        <begin position="175"/>
        <end position="185"/>
    </location>
</feature>
<evidence type="ECO:0000256" key="7">
    <source>
        <dbReference type="ARBA" id="ARBA00023163"/>
    </source>
</evidence>
<evidence type="ECO:0000256" key="2">
    <source>
        <dbReference type="ARBA" id="ARBA00022723"/>
    </source>
</evidence>
<keyword evidence="7" id="KW-0804">Transcription</keyword>
<dbReference type="GO" id="GO:0046872">
    <property type="term" value="F:metal ion binding"/>
    <property type="evidence" value="ECO:0007669"/>
    <property type="project" value="UniProtKB-KW"/>
</dbReference>
<dbReference type="AlphaFoldDB" id="A0A9Q0HT38"/>
<feature type="domain" description="WRKY" evidence="11">
    <location>
        <begin position="361"/>
        <end position="426"/>
    </location>
</feature>
<evidence type="ECO:0000256" key="5">
    <source>
        <dbReference type="ARBA" id="ARBA00023015"/>
    </source>
</evidence>
<keyword evidence="3" id="KW-0677">Repeat</keyword>
<protein>
    <recommendedName>
        <fullName evidence="11">WRKY domain-containing protein</fullName>
    </recommendedName>
</protein>
<dbReference type="PANTHER" id="PTHR31221:SF130">
    <property type="entry name" value="WRKY TRANSCRIPTION FACTOR 3-RELATED"/>
    <property type="match status" value="1"/>
</dbReference>
<dbReference type="GO" id="GO:0003700">
    <property type="term" value="F:DNA-binding transcription factor activity"/>
    <property type="evidence" value="ECO:0007669"/>
    <property type="project" value="InterPro"/>
</dbReference>
<dbReference type="FunFam" id="2.20.25.80:FF:000006">
    <property type="entry name" value="WRKY transcription factor"/>
    <property type="match status" value="1"/>
</dbReference>
<feature type="compositionally biased region" description="Basic and acidic residues" evidence="10">
    <location>
        <begin position="97"/>
        <end position="114"/>
    </location>
</feature>
<dbReference type="Proteomes" id="UP001151287">
    <property type="component" value="Unassembled WGS sequence"/>
</dbReference>
<keyword evidence="4" id="KW-0862">Zinc</keyword>
<keyword evidence="6" id="KW-0238">DNA-binding</keyword>
<dbReference type="Gene3D" id="2.20.25.80">
    <property type="entry name" value="WRKY domain"/>
    <property type="match status" value="2"/>
</dbReference>
<feature type="compositionally biased region" description="Basic and acidic residues" evidence="10">
    <location>
        <begin position="308"/>
        <end position="317"/>
    </location>
</feature>
<keyword evidence="13" id="KW-1185">Reference proteome</keyword>
<proteinExistence type="inferred from homology"/>
<evidence type="ECO:0000256" key="8">
    <source>
        <dbReference type="ARBA" id="ARBA00023242"/>
    </source>
</evidence>
<dbReference type="PANTHER" id="PTHR31221">
    <property type="entry name" value="WRKY TRANSCRIPTION FACTOR PROTEIN 1-RELATED"/>
    <property type="match status" value="1"/>
</dbReference>
<accession>A0A9Q0HT38</accession>
<dbReference type="InterPro" id="IPR003657">
    <property type="entry name" value="WRKY_dom"/>
</dbReference>